<reference evidence="2 3" key="1">
    <citation type="submission" date="2022-11" db="EMBL/GenBank/DDBJ databases">
        <title>The characterization of three novel Bacteroidetes species and genomic analysis of their roles in tidal elemental geochemical cycles.</title>
        <authorList>
            <person name="Ma K.-J."/>
        </authorList>
    </citation>
    <scope>NUCLEOTIDE SEQUENCE [LARGE SCALE GENOMIC DNA]</scope>
    <source>
        <strain evidence="2 3">M82</strain>
    </source>
</reference>
<dbReference type="InterPro" id="IPR036515">
    <property type="entry name" value="Transposase_17_sf"/>
</dbReference>
<sequence length="100" mass="11648">MSEKYKIHPEGTFFITLTVVGWIDVFTRREYADEVIANLNYCIEHKGLKLYNYCIMPSHLHMICSAENGNLSDILRDFKSYTAKRIISLIESNPTESRKD</sequence>
<dbReference type="Gene3D" id="3.30.70.1290">
    <property type="entry name" value="Transposase IS200-like"/>
    <property type="match status" value="1"/>
</dbReference>
<organism evidence="2 3">
    <name type="scientific">Pontibacter anaerobius</name>
    <dbReference type="NCBI Taxonomy" id="2993940"/>
    <lineage>
        <taxon>Bacteria</taxon>
        <taxon>Pseudomonadati</taxon>
        <taxon>Bacteroidota</taxon>
        <taxon>Cytophagia</taxon>
        <taxon>Cytophagales</taxon>
        <taxon>Hymenobacteraceae</taxon>
        <taxon>Pontibacter</taxon>
    </lineage>
</organism>
<accession>A0ABT3RBE8</accession>
<keyword evidence="3" id="KW-1185">Reference proteome</keyword>
<dbReference type="Pfam" id="PF01797">
    <property type="entry name" value="Y1_Tnp"/>
    <property type="match status" value="1"/>
</dbReference>
<protein>
    <submittedName>
        <fullName evidence="2">Transposase</fullName>
    </submittedName>
</protein>
<dbReference type="SUPFAM" id="SSF143422">
    <property type="entry name" value="Transposase IS200-like"/>
    <property type="match status" value="1"/>
</dbReference>
<feature type="domain" description="Transposase IS200-like" evidence="1">
    <location>
        <begin position="8"/>
        <end position="93"/>
    </location>
</feature>
<dbReference type="Proteomes" id="UP001207228">
    <property type="component" value="Unassembled WGS sequence"/>
</dbReference>
<gene>
    <name evidence="2" type="ORF">OO017_03165</name>
</gene>
<evidence type="ECO:0000313" key="3">
    <source>
        <dbReference type="Proteomes" id="UP001207228"/>
    </source>
</evidence>
<dbReference type="RefSeq" id="WP_266050978.1">
    <property type="nucleotide sequence ID" value="NZ_JAPFQO010000001.1"/>
</dbReference>
<name>A0ABT3RBE8_9BACT</name>
<comment type="caution">
    <text evidence="2">The sequence shown here is derived from an EMBL/GenBank/DDBJ whole genome shotgun (WGS) entry which is preliminary data.</text>
</comment>
<dbReference type="SMART" id="SM01321">
    <property type="entry name" value="Y1_Tnp"/>
    <property type="match status" value="1"/>
</dbReference>
<proteinExistence type="predicted"/>
<evidence type="ECO:0000259" key="1">
    <source>
        <dbReference type="SMART" id="SM01321"/>
    </source>
</evidence>
<dbReference type="EMBL" id="JAPFQO010000001">
    <property type="protein sequence ID" value="MCX2738934.1"/>
    <property type="molecule type" value="Genomic_DNA"/>
</dbReference>
<dbReference type="InterPro" id="IPR002686">
    <property type="entry name" value="Transposase_17"/>
</dbReference>
<evidence type="ECO:0000313" key="2">
    <source>
        <dbReference type="EMBL" id="MCX2738934.1"/>
    </source>
</evidence>